<keyword evidence="3 9" id="KW-0274">FAD</keyword>
<protein>
    <submittedName>
        <fullName evidence="15">Mycothione reductase</fullName>
    </submittedName>
</protein>
<keyword evidence="4 11" id="KW-0560">Oxidoreductase</keyword>
<dbReference type="PRINTS" id="PR00411">
    <property type="entry name" value="PNDRDTASEI"/>
</dbReference>
<dbReference type="AlphaFoldDB" id="A0A364V438"/>
<accession>A0A364V438</accession>
<dbReference type="Pfam" id="PF02852">
    <property type="entry name" value="Pyr_redox_dim"/>
    <property type="match status" value="1"/>
</dbReference>
<dbReference type="InterPro" id="IPR023753">
    <property type="entry name" value="FAD/NAD-binding_dom"/>
</dbReference>
<evidence type="ECO:0000256" key="12">
    <source>
        <dbReference type="SAM" id="Phobius"/>
    </source>
</evidence>
<dbReference type="NCBIfam" id="NF005884">
    <property type="entry name" value="PRK07846.1"/>
    <property type="match status" value="1"/>
</dbReference>
<evidence type="ECO:0000256" key="9">
    <source>
        <dbReference type="PIRSR" id="PIRSR000350-3"/>
    </source>
</evidence>
<dbReference type="InterPro" id="IPR012999">
    <property type="entry name" value="Pyr_OxRdtase_I_AS"/>
</dbReference>
<keyword evidence="12" id="KW-0812">Transmembrane</keyword>
<feature type="domain" description="Pyridine nucleotide-disulphide oxidoreductase dimerisation" evidence="13">
    <location>
        <begin position="351"/>
        <end position="464"/>
    </location>
</feature>
<evidence type="ECO:0000256" key="8">
    <source>
        <dbReference type="PIRSR" id="PIRSR000350-2"/>
    </source>
</evidence>
<dbReference type="InterPro" id="IPR017817">
    <property type="entry name" value="Mycothione_reductase"/>
</dbReference>
<evidence type="ECO:0000256" key="5">
    <source>
        <dbReference type="ARBA" id="ARBA00023027"/>
    </source>
</evidence>
<evidence type="ECO:0000256" key="1">
    <source>
        <dbReference type="ARBA" id="ARBA00007532"/>
    </source>
</evidence>
<dbReference type="NCBIfam" id="TIGR03452">
    <property type="entry name" value="mycothione_red"/>
    <property type="match status" value="1"/>
</dbReference>
<dbReference type="PRINTS" id="PR00368">
    <property type="entry name" value="FADPNR"/>
</dbReference>
<dbReference type="SUPFAM" id="SSF55424">
    <property type="entry name" value="FAD/NAD-linked reductases, dimerisation (C-terminal) domain"/>
    <property type="match status" value="1"/>
</dbReference>
<comment type="similarity">
    <text evidence="1 11">Belongs to the class-I pyridine nucleotide-disulfide oxidoreductase family.</text>
</comment>
<evidence type="ECO:0000256" key="4">
    <source>
        <dbReference type="ARBA" id="ARBA00023002"/>
    </source>
</evidence>
<dbReference type="PIRSF" id="PIRSF000350">
    <property type="entry name" value="Mercury_reductase_MerA"/>
    <property type="match status" value="1"/>
</dbReference>
<evidence type="ECO:0000256" key="7">
    <source>
        <dbReference type="ARBA" id="ARBA00023284"/>
    </source>
</evidence>
<dbReference type="InterPro" id="IPR001100">
    <property type="entry name" value="Pyr_nuc-diS_OxRdtase"/>
</dbReference>
<feature type="binding site" evidence="9">
    <location>
        <position position="274"/>
    </location>
    <ligand>
        <name>NAD(+)</name>
        <dbReference type="ChEBI" id="CHEBI:57540"/>
    </ligand>
</feature>
<feature type="transmembrane region" description="Helical" evidence="12">
    <location>
        <begin position="185"/>
        <end position="211"/>
    </location>
</feature>
<sequence>MPAPHAASSTAPEHFDIIIVGTGSGNSIPGQHFHHKRIAIVEESTFGGTCINVGCIPTKMFVHAADMAREFADSGRLSLHGSFDGVDWKHLQQRIFGQRIDPIAQSGEEYRRGSQTPNITLFSGRAAFVAPRTLQIGEGPIITGDNVVLATGGRPMIPRPIAESGVPYYTNDNVMRMERLPKSMIIVGAGIIAVEFAHVFSAFGTAVTVLARGENLLRKMDETLVDRFNSVADAQWETRRNTEIVSAREESGEIIATLSNGSDIRAEALLVATGRVNNSDRLNAPAGGVQLADDGRIITDEFGRTSDPAVFSLGDATNTFELKHVANAEARVVAHNLLHPQDFRRFNHDFVPSGIFTHPQIATVGMTEEEARSTASERKADVVVKVQEYSDVAYGWALEDTTGFCKIIADRNTGYILGAHIMGPQATTLIQELVTAMAFRLDYREVARGQYWPHPALTEVVENALLGLDEG</sequence>
<evidence type="ECO:0000256" key="3">
    <source>
        <dbReference type="ARBA" id="ARBA00022827"/>
    </source>
</evidence>
<dbReference type="SUPFAM" id="SSF51905">
    <property type="entry name" value="FAD/NAD(P)-binding domain"/>
    <property type="match status" value="1"/>
</dbReference>
<evidence type="ECO:0000256" key="11">
    <source>
        <dbReference type="RuleBase" id="RU003691"/>
    </source>
</evidence>
<keyword evidence="12" id="KW-0472">Membrane</keyword>
<evidence type="ECO:0000313" key="15">
    <source>
        <dbReference type="EMBL" id="RAV31389.1"/>
    </source>
</evidence>
<dbReference type="GO" id="GO:0006103">
    <property type="term" value="P:2-oxoglutarate metabolic process"/>
    <property type="evidence" value="ECO:0007669"/>
    <property type="project" value="TreeGrafter"/>
</dbReference>
<comment type="cofactor">
    <cofactor evidence="9">
        <name>FAD</name>
        <dbReference type="ChEBI" id="CHEBI:57692"/>
    </cofactor>
    <text evidence="9">Binds 1 FAD per subunit.</text>
</comment>
<reference evidence="15 16" key="1">
    <citation type="journal article" date="2018" name="Syst. Appl. Microbiol.">
        <title>Corynebacterium heidelbergense sp. nov., isolated from the preen glands of Egyptian geese (Alopochen aegyptiacus).</title>
        <authorList>
            <person name="Braun M.S."/>
            <person name="Wang E."/>
            <person name="Zimmermann S."/>
            <person name="Wink M."/>
        </authorList>
    </citation>
    <scope>NUCLEOTIDE SEQUENCE [LARGE SCALE GENOMIC DNA]</scope>
    <source>
        <strain evidence="15 16">647</strain>
    </source>
</reference>
<dbReference type="InterPro" id="IPR016156">
    <property type="entry name" value="FAD/NAD-linked_Rdtase_dimer_sf"/>
</dbReference>
<dbReference type="Gene3D" id="3.50.50.60">
    <property type="entry name" value="FAD/NAD(P)-binding domain"/>
    <property type="match status" value="2"/>
</dbReference>
<keyword evidence="5 9" id="KW-0520">NAD</keyword>
<keyword evidence="6" id="KW-1015">Disulfide bond</keyword>
<dbReference type="PANTHER" id="PTHR22912">
    <property type="entry name" value="DISULFIDE OXIDOREDUCTASE"/>
    <property type="match status" value="1"/>
</dbReference>
<feature type="binding site" evidence="9">
    <location>
        <position position="59"/>
    </location>
    <ligand>
        <name>FAD</name>
        <dbReference type="ChEBI" id="CHEBI:57692"/>
    </ligand>
</feature>
<keyword evidence="7 11" id="KW-0676">Redox-active center</keyword>
<name>A0A364V438_9CORY</name>
<dbReference type="GO" id="GO:0004148">
    <property type="term" value="F:dihydrolipoyl dehydrogenase (NADH) activity"/>
    <property type="evidence" value="ECO:0007669"/>
    <property type="project" value="TreeGrafter"/>
</dbReference>
<dbReference type="InterPro" id="IPR004099">
    <property type="entry name" value="Pyr_nucl-diS_OxRdtase_dimer"/>
</dbReference>
<evidence type="ECO:0000259" key="14">
    <source>
        <dbReference type="Pfam" id="PF07992"/>
    </source>
</evidence>
<comment type="caution">
    <text evidence="15">The sequence shown here is derived from an EMBL/GenBank/DDBJ whole genome shotgun (WGS) entry which is preliminary data.</text>
</comment>
<keyword evidence="2 11" id="KW-0285">Flavoprotein</keyword>
<dbReference type="Gene3D" id="3.30.390.30">
    <property type="match status" value="1"/>
</dbReference>
<dbReference type="Proteomes" id="UP000251577">
    <property type="component" value="Unassembled WGS sequence"/>
</dbReference>
<dbReference type="EMBL" id="QHCV01000103">
    <property type="protein sequence ID" value="RAV31389.1"/>
    <property type="molecule type" value="Genomic_DNA"/>
</dbReference>
<feature type="domain" description="FAD/NAD(P)-binding" evidence="14">
    <location>
        <begin position="15"/>
        <end position="330"/>
    </location>
</feature>
<keyword evidence="9" id="KW-0547">Nucleotide-binding</keyword>
<keyword evidence="16" id="KW-1185">Reference proteome</keyword>
<feature type="binding site" evidence="9">
    <location>
        <position position="315"/>
    </location>
    <ligand>
        <name>FAD</name>
        <dbReference type="ChEBI" id="CHEBI:57692"/>
    </ligand>
</feature>
<dbReference type="PANTHER" id="PTHR22912:SF217">
    <property type="entry name" value="DIHYDROLIPOYL DEHYDROGENASE"/>
    <property type="match status" value="1"/>
</dbReference>
<feature type="active site" description="Proton acceptor" evidence="8">
    <location>
        <position position="454"/>
    </location>
</feature>
<evidence type="ECO:0000256" key="10">
    <source>
        <dbReference type="PIRSR" id="PIRSR000350-4"/>
    </source>
</evidence>
<evidence type="ECO:0000313" key="16">
    <source>
        <dbReference type="Proteomes" id="UP000251577"/>
    </source>
</evidence>
<dbReference type="InterPro" id="IPR050151">
    <property type="entry name" value="Class-I_Pyr_Nuc-Dis_Oxidored"/>
</dbReference>
<organism evidence="15 16">
    <name type="scientific">Corynebacterium heidelbergense</name>
    <dbReference type="NCBI Taxonomy" id="2055947"/>
    <lineage>
        <taxon>Bacteria</taxon>
        <taxon>Bacillati</taxon>
        <taxon>Actinomycetota</taxon>
        <taxon>Actinomycetes</taxon>
        <taxon>Mycobacteriales</taxon>
        <taxon>Corynebacteriaceae</taxon>
        <taxon>Corynebacterium</taxon>
    </lineage>
</organism>
<evidence type="ECO:0000256" key="2">
    <source>
        <dbReference type="ARBA" id="ARBA00022630"/>
    </source>
</evidence>
<feature type="binding site" evidence="9">
    <location>
        <begin position="188"/>
        <end position="195"/>
    </location>
    <ligand>
        <name>NAD(+)</name>
        <dbReference type="ChEBI" id="CHEBI:57540"/>
    </ligand>
</feature>
<dbReference type="GO" id="GO:0050660">
    <property type="term" value="F:flavin adenine dinucleotide binding"/>
    <property type="evidence" value="ECO:0007669"/>
    <property type="project" value="TreeGrafter"/>
</dbReference>
<dbReference type="InterPro" id="IPR036188">
    <property type="entry name" value="FAD/NAD-bd_sf"/>
</dbReference>
<feature type="disulfide bond" description="Redox-active" evidence="10">
    <location>
        <begin position="50"/>
        <end position="55"/>
    </location>
</feature>
<dbReference type="PROSITE" id="PS00076">
    <property type="entry name" value="PYRIDINE_REDOX_1"/>
    <property type="match status" value="1"/>
</dbReference>
<proteinExistence type="inferred from homology"/>
<keyword evidence="12" id="KW-1133">Transmembrane helix</keyword>
<dbReference type="Pfam" id="PF07992">
    <property type="entry name" value="Pyr_redox_2"/>
    <property type="match status" value="1"/>
</dbReference>
<evidence type="ECO:0000256" key="6">
    <source>
        <dbReference type="ARBA" id="ARBA00023157"/>
    </source>
</evidence>
<gene>
    <name evidence="15" type="primary">mtr</name>
    <name evidence="15" type="ORF">DLJ54_08620</name>
</gene>
<evidence type="ECO:0000259" key="13">
    <source>
        <dbReference type="Pfam" id="PF02852"/>
    </source>
</evidence>